<feature type="signal peptide" evidence="1">
    <location>
        <begin position="1"/>
        <end position="32"/>
    </location>
</feature>
<protein>
    <recommendedName>
        <fullName evidence="4">Secreted protein</fullName>
    </recommendedName>
</protein>
<evidence type="ECO:0000313" key="2">
    <source>
        <dbReference type="EMBL" id="UNP30461.1"/>
    </source>
</evidence>
<proteinExistence type="predicted"/>
<keyword evidence="1" id="KW-0732">Signal</keyword>
<accession>A0ABY3XFP7</accession>
<organism evidence="2 3">
    <name type="scientific">Lysobacter gummosus</name>
    <dbReference type="NCBI Taxonomy" id="262324"/>
    <lineage>
        <taxon>Bacteria</taxon>
        <taxon>Pseudomonadati</taxon>
        <taxon>Pseudomonadota</taxon>
        <taxon>Gammaproteobacteria</taxon>
        <taxon>Lysobacterales</taxon>
        <taxon>Lysobacteraceae</taxon>
        <taxon>Lysobacter</taxon>
    </lineage>
</organism>
<sequence>MPSPSNRRLPPSYFARRVLWATTLILTVAACAAPTPKPADPGTGANAASGSVAADPLAALRPLCGHAYAGRVVADTPKSAEDPFAGKTLIMHVRECGADAIRIPFHVGDDRSRTWVISTHDGRLRLKHDHRHRDGSSDALTMYGGDQRGDAGAGRYEFPADDYSQAMFRKLGREVSVPNVWAVEIDAQRFVYELSRPGRLFRVEFDLTHPVPAPPPPWGG</sequence>
<reference evidence="2 3" key="1">
    <citation type="submission" date="2022-03" db="EMBL/GenBank/DDBJ databases">
        <title>Complete genome sequence of Lysobacter capsici VKM B-2533 and Lysobacter gummosus 10.1.1, promising sources of lytic agents.</title>
        <authorList>
            <person name="Tarlachkov S.V."/>
            <person name="Kudryakova I.V."/>
            <person name="Afoshin A.S."/>
            <person name="Leontyevskaya E.A."/>
            <person name="Leontyevskaya N.V."/>
        </authorList>
    </citation>
    <scope>NUCLEOTIDE SEQUENCE [LARGE SCALE GENOMIC DNA]</scope>
    <source>
        <strain evidence="2 3">10.1.1</strain>
    </source>
</reference>
<dbReference type="EMBL" id="CP093547">
    <property type="protein sequence ID" value="UNP30461.1"/>
    <property type="molecule type" value="Genomic_DNA"/>
</dbReference>
<keyword evidence="3" id="KW-1185">Reference proteome</keyword>
<dbReference type="Proteomes" id="UP000829194">
    <property type="component" value="Chromosome"/>
</dbReference>
<name>A0ABY3XFP7_9GAMM</name>
<evidence type="ECO:0008006" key="4">
    <source>
        <dbReference type="Google" id="ProtNLM"/>
    </source>
</evidence>
<gene>
    <name evidence="2" type="ORF">MOV92_04080</name>
</gene>
<evidence type="ECO:0000256" key="1">
    <source>
        <dbReference type="SAM" id="SignalP"/>
    </source>
</evidence>
<evidence type="ECO:0000313" key="3">
    <source>
        <dbReference type="Proteomes" id="UP000829194"/>
    </source>
</evidence>
<feature type="chain" id="PRO_5047154130" description="Secreted protein" evidence="1">
    <location>
        <begin position="33"/>
        <end position="220"/>
    </location>
</feature>
<dbReference type="RefSeq" id="WP_057941691.1">
    <property type="nucleotide sequence ID" value="NZ_CP011131.1"/>
</dbReference>
<dbReference type="PROSITE" id="PS51257">
    <property type="entry name" value="PROKAR_LIPOPROTEIN"/>
    <property type="match status" value="1"/>
</dbReference>